<name>A0ABQ9WNY7_9EUKA</name>
<sequence length="143" mass="15556">MNPILIDSLSDQPARHNGIVEGNSSFDSSDRMHQIARSLPPLIFIEIIPFLLNNCRSVLFDVSVRNPLTLVGCSLDDFRGGSFTLRYCAYSNIHSDVNGSVLHAINTTVSFTHVSFTNCSSKNCSATETDYDGNLIGKGEQGG</sequence>
<keyword evidence="2" id="KW-1185">Reference proteome</keyword>
<dbReference type="Proteomes" id="UP001281761">
    <property type="component" value="Unassembled WGS sequence"/>
</dbReference>
<protein>
    <submittedName>
        <fullName evidence="1">Uncharacterized protein</fullName>
    </submittedName>
</protein>
<proteinExistence type="predicted"/>
<comment type="caution">
    <text evidence="1">The sequence shown here is derived from an EMBL/GenBank/DDBJ whole genome shotgun (WGS) entry which is preliminary data.</text>
</comment>
<accession>A0ABQ9WNY7</accession>
<gene>
    <name evidence="1" type="ORF">BLNAU_24057</name>
</gene>
<dbReference type="EMBL" id="JARBJD010000563">
    <property type="protein sequence ID" value="KAK2941028.1"/>
    <property type="molecule type" value="Genomic_DNA"/>
</dbReference>
<evidence type="ECO:0000313" key="1">
    <source>
        <dbReference type="EMBL" id="KAK2941028.1"/>
    </source>
</evidence>
<organism evidence="1 2">
    <name type="scientific">Blattamonas nauphoetae</name>
    <dbReference type="NCBI Taxonomy" id="2049346"/>
    <lineage>
        <taxon>Eukaryota</taxon>
        <taxon>Metamonada</taxon>
        <taxon>Preaxostyla</taxon>
        <taxon>Oxymonadida</taxon>
        <taxon>Blattamonas</taxon>
    </lineage>
</organism>
<evidence type="ECO:0000313" key="2">
    <source>
        <dbReference type="Proteomes" id="UP001281761"/>
    </source>
</evidence>
<reference evidence="1 2" key="1">
    <citation type="journal article" date="2022" name="bioRxiv">
        <title>Genomics of Preaxostyla Flagellates Illuminates Evolutionary Transitions and the Path Towards Mitochondrial Loss.</title>
        <authorList>
            <person name="Novak L.V.F."/>
            <person name="Treitli S.C."/>
            <person name="Pyrih J."/>
            <person name="Halakuc P."/>
            <person name="Pipaliya S.V."/>
            <person name="Vacek V."/>
            <person name="Brzon O."/>
            <person name="Soukal P."/>
            <person name="Eme L."/>
            <person name="Dacks J.B."/>
            <person name="Karnkowska A."/>
            <person name="Elias M."/>
            <person name="Hampl V."/>
        </authorList>
    </citation>
    <scope>NUCLEOTIDE SEQUENCE [LARGE SCALE GENOMIC DNA]</scope>
    <source>
        <strain evidence="1">NAU3</strain>
        <tissue evidence="1">Gut</tissue>
    </source>
</reference>